<dbReference type="EMBL" id="UINC01128774">
    <property type="protein sequence ID" value="SVD08746.1"/>
    <property type="molecule type" value="Genomic_DNA"/>
</dbReference>
<keyword evidence="2" id="KW-1133">Transmembrane helix</keyword>
<name>A0A382SFV8_9ZZZZ</name>
<evidence type="ECO:0000256" key="1">
    <source>
        <dbReference type="SAM" id="MobiDB-lite"/>
    </source>
</evidence>
<feature type="transmembrane region" description="Helical" evidence="2">
    <location>
        <begin position="6"/>
        <end position="24"/>
    </location>
</feature>
<protein>
    <submittedName>
        <fullName evidence="3">Uncharacterized protein</fullName>
    </submittedName>
</protein>
<reference evidence="3" key="1">
    <citation type="submission" date="2018-05" db="EMBL/GenBank/DDBJ databases">
        <authorList>
            <person name="Lanie J.A."/>
            <person name="Ng W.-L."/>
            <person name="Kazmierczak K.M."/>
            <person name="Andrzejewski T.M."/>
            <person name="Davidsen T.M."/>
            <person name="Wayne K.J."/>
            <person name="Tettelin H."/>
            <person name="Glass J.I."/>
            <person name="Rusch D."/>
            <person name="Podicherti R."/>
            <person name="Tsui H.-C.T."/>
            <person name="Winkler M.E."/>
        </authorList>
    </citation>
    <scope>NUCLEOTIDE SEQUENCE</scope>
</reference>
<accession>A0A382SFV8</accession>
<evidence type="ECO:0000256" key="2">
    <source>
        <dbReference type="SAM" id="Phobius"/>
    </source>
</evidence>
<evidence type="ECO:0000313" key="3">
    <source>
        <dbReference type="EMBL" id="SVD08746.1"/>
    </source>
</evidence>
<dbReference type="AlphaFoldDB" id="A0A382SFV8"/>
<gene>
    <name evidence="3" type="ORF">METZ01_LOCUS361600</name>
</gene>
<keyword evidence="2" id="KW-0812">Transmembrane</keyword>
<sequence>MTLRLALLTLGAVVLILILGLSYLRWRPNLSRLKAPVRVFGRMFVSPLANIFQLLRARFPIRRNSKSGQREPSLVSAADFELGEQPVSGSDMSP</sequence>
<proteinExistence type="predicted"/>
<organism evidence="3">
    <name type="scientific">marine metagenome</name>
    <dbReference type="NCBI Taxonomy" id="408172"/>
    <lineage>
        <taxon>unclassified sequences</taxon>
        <taxon>metagenomes</taxon>
        <taxon>ecological metagenomes</taxon>
    </lineage>
</organism>
<feature type="non-terminal residue" evidence="3">
    <location>
        <position position="94"/>
    </location>
</feature>
<keyword evidence="2" id="KW-0472">Membrane</keyword>
<feature type="region of interest" description="Disordered" evidence="1">
    <location>
        <begin position="65"/>
        <end position="94"/>
    </location>
</feature>